<reference evidence="1" key="1">
    <citation type="journal article" date="2017" name="Science">
        <title>Giant viruses with an expanded complement of translation system components.</title>
        <authorList>
            <person name="Schulz F."/>
            <person name="Yutin N."/>
            <person name="Ivanova N.N."/>
            <person name="Ortega D.R."/>
            <person name="Lee T.K."/>
            <person name="Vierheilig J."/>
            <person name="Daims H."/>
            <person name="Horn M."/>
            <person name="Wagner M."/>
            <person name="Jensen G.J."/>
            <person name="Kyrpides N.C."/>
            <person name="Koonin E.V."/>
            <person name="Woyke T."/>
        </authorList>
    </citation>
    <scope>NUCLEOTIDE SEQUENCE</scope>
    <source>
        <strain evidence="1">KNV1</strain>
    </source>
</reference>
<proteinExistence type="predicted"/>
<accession>A0A1V0SK53</accession>
<sequence>MKLTPHEWYDLGCQFSEISKKMEQIHMMLLIYLNENNYYIRIMEATCEHYDIILRNELISLLYKAYSNEDHLPGFDNLLLTDVFYNKTNIDETINYGRISCIGKSTILQLCREVISYIDRLYPVYGIVSAPTLNRIIINIQRIMNCLKKL</sequence>
<name>A0A1V0SK53_9VIRU</name>
<organism evidence="1">
    <name type="scientific">Klosneuvirus KNV1</name>
    <dbReference type="NCBI Taxonomy" id="1977640"/>
    <lineage>
        <taxon>Viruses</taxon>
        <taxon>Varidnaviria</taxon>
        <taxon>Bamfordvirae</taxon>
        <taxon>Nucleocytoviricota</taxon>
        <taxon>Megaviricetes</taxon>
        <taxon>Imitervirales</taxon>
        <taxon>Mimiviridae</taxon>
        <taxon>Klosneuvirinae</taxon>
        <taxon>Klosneuvirus</taxon>
    </lineage>
</organism>
<dbReference type="EMBL" id="KY684110">
    <property type="protein sequence ID" value="ARF12096.1"/>
    <property type="molecule type" value="Genomic_DNA"/>
</dbReference>
<protein>
    <submittedName>
        <fullName evidence="1">Uncharacterized protein</fullName>
    </submittedName>
</protein>
<evidence type="ECO:0000313" key="1">
    <source>
        <dbReference type="EMBL" id="ARF12096.1"/>
    </source>
</evidence>
<gene>
    <name evidence="1" type="ORF">Klosneuvirus_3_231</name>
</gene>